<dbReference type="Gene3D" id="1.20.120.450">
    <property type="entry name" value="dinb family like domain"/>
    <property type="match status" value="1"/>
</dbReference>
<comment type="caution">
    <text evidence="3">The sequence shown here is derived from an EMBL/GenBank/DDBJ whole genome shotgun (WGS) entry which is preliminary data.</text>
</comment>
<dbReference type="Pfam" id="PF11716">
    <property type="entry name" value="MDMPI_N"/>
    <property type="match status" value="1"/>
</dbReference>
<evidence type="ECO:0000256" key="1">
    <source>
        <dbReference type="SAM" id="MobiDB-lite"/>
    </source>
</evidence>
<dbReference type="GO" id="GO:0046872">
    <property type="term" value="F:metal ion binding"/>
    <property type="evidence" value="ECO:0007669"/>
    <property type="project" value="InterPro"/>
</dbReference>
<dbReference type="AlphaFoldDB" id="A0A4Q1QRN0"/>
<feature type="domain" description="Mycothiol-dependent maleylpyruvate isomerase metal-binding" evidence="2">
    <location>
        <begin position="8"/>
        <end position="131"/>
    </location>
</feature>
<feature type="compositionally biased region" description="Gly residues" evidence="1">
    <location>
        <begin position="211"/>
        <end position="222"/>
    </location>
</feature>
<reference evidence="3 4" key="1">
    <citation type="submission" date="2019-01" db="EMBL/GenBank/DDBJ databases">
        <title>Draft genome sequences of the type strain Streptomyces sioyaensis DSM 40032 and its novel strain, TM32, a thermotolerant antibiotics-producing actinobacterium.</title>
        <authorList>
            <person name="Nakaew N."/>
            <person name="Lumyong S."/>
            <person name="Sloan W.T."/>
            <person name="Sungthong R."/>
        </authorList>
    </citation>
    <scope>NUCLEOTIDE SEQUENCE [LARGE SCALE GENOMIC DNA]</scope>
    <source>
        <strain evidence="3 4">DSM 40032</strain>
    </source>
</reference>
<sequence>MTEMIDLAAQARLVAQLAEHTDETRLDAPTPCETYAVGHLLGHLVGLAGAFQDVARKQRTPATSGPPDGAHRPDVEPGWRAELERNLRGMVEAWRDPQAWEGETHAGIALPGAVAGRVALNELVLHGWDLARATGQEYAPGRADLDACHALLASWAEEGRPKEGPFGPPVPVPEDAPLLDRVVALSGRRPDWAPPGRRPSRCGVPRPPGPAAGGSRGSGLNGLGITRERPPGRRGAAGS</sequence>
<evidence type="ECO:0000313" key="3">
    <source>
        <dbReference type="EMBL" id="RXS59332.1"/>
    </source>
</evidence>
<protein>
    <submittedName>
        <fullName evidence="3">TIGR03086 family protein</fullName>
    </submittedName>
</protein>
<dbReference type="SUPFAM" id="SSF109854">
    <property type="entry name" value="DinB/YfiT-like putative metalloenzymes"/>
    <property type="match status" value="1"/>
</dbReference>
<name>A0A4Q1QRN0_9ACTN</name>
<dbReference type="EMBL" id="SDIF01000147">
    <property type="protein sequence ID" value="RXS59332.1"/>
    <property type="molecule type" value="Genomic_DNA"/>
</dbReference>
<keyword evidence="4" id="KW-1185">Reference proteome</keyword>
<dbReference type="Proteomes" id="UP000289482">
    <property type="component" value="Unassembled WGS sequence"/>
</dbReference>
<feature type="region of interest" description="Disordered" evidence="1">
    <location>
        <begin position="186"/>
        <end position="239"/>
    </location>
</feature>
<evidence type="ECO:0000259" key="2">
    <source>
        <dbReference type="Pfam" id="PF11716"/>
    </source>
</evidence>
<accession>A0A4Q1QRN0</accession>
<feature type="region of interest" description="Disordered" evidence="1">
    <location>
        <begin position="57"/>
        <end position="76"/>
    </location>
</feature>
<proteinExistence type="predicted"/>
<dbReference type="InterPro" id="IPR017520">
    <property type="entry name" value="CHP03086"/>
</dbReference>
<dbReference type="InterPro" id="IPR034660">
    <property type="entry name" value="DinB/YfiT-like"/>
</dbReference>
<evidence type="ECO:0000313" key="4">
    <source>
        <dbReference type="Proteomes" id="UP000289482"/>
    </source>
</evidence>
<organism evidence="3 4">
    <name type="scientific">Streptomyces sioyaensis</name>
    <dbReference type="NCBI Taxonomy" id="67364"/>
    <lineage>
        <taxon>Bacteria</taxon>
        <taxon>Bacillati</taxon>
        <taxon>Actinomycetota</taxon>
        <taxon>Actinomycetes</taxon>
        <taxon>Kitasatosporales</taxon>
        <taxon>Streptomycetaceae</taxon>
        <taxon>Streptomyces</taxon>
    </lineage>
</organism>
<dbReference type="InterPro" id="IPR024344">
    <property type="entry name" value="MDMPI_metal-binding"/>
</dbReference>
<dbReference type="NCBIfam" id="TIGR03086">
    <property type="entry name" value="TIGR03086 family metal-binding protein"/>
    <property type="match status" value="1"/>
</dbReference>
<dbReference type="InterPro" id="IPR017517">
    <property type="entry name" value="Maleyloyr_isom"/>
</dbReference>
<gene>
    <name evidence="3" type="ORF">EST54_30270</name>
</gene>
<dbReference type="NCBIfam" id="TIGR03083">
    <property type="entry name" value="maleylpyruvate isomerase family mycothiol-dependent enzyme"/>
    <property type="match status" value="1"/>
</dbReference>